<dbReference type="RefSeq" id="WP_187127730.1">
    <property type="nucleotide sequence ID" value="NZ_CABKVV010000014.1"/>
</dbReference>
<gene>
    <name evidence="1" type="ORF">NE695_01475</name>
</gene>
<evidence type="ECO:0000313" key="1">
    <source>
        <dbReference type="EMBL" id="MCQ4838580.1"/>
    </source>
</evidence>
<organism evidence="1 2">
    <name type="scientific">Neglectibacter timonensis</name>
    <dbReference type="NCBI Taxonomy" id="1776382"/>
    <lineage>
        <taxon>Bacteria</taxon>
        <taxon>Bacillati</taxon>
        <taxon>Bacillota</taxon>
        <taxon>Clostridia</taxon>
        <taxon>Eubacteriales</taxon>
        <taxon>Oscillospiraceae</taxon>
        <taxon>Neglectibacter</taxon>
    </lineage>
</organism>
<dbReference type="GeneID" id="90534096"/>
<protein>
    <submittedName>
        <fullName evidence="1">Uncharacterized protein</fullName>
    </submittedName>
</protein>
<dbReference type="Proteomes" id="UP001524473">
    <property type="component" value="Unassembled WGS sequence"/>
</dbReference>
<name>A0ABT1RVC0_9FIRM</name>
<reference evidence="1 2" key="1">
    <citation type="submission" date="2022-06" db="EMBL/GenBank/DDBJ databases">
        <title>Isolation of gut microbiota from human fecal samples.</title>
        <authorList>
            <person name="Pamer E.G."/>
            <person name="Barat B."/>
            <person name="Waligurski E."/>
            <person name="Medina S."/>
            <person name="Paddock L."/>
            <person name="Mostad J."/>
        </authorList>
    </citation>
    <scope>NUCLEOTIDE SEQUENCE [LARGE SCALE GENOMIC DNA]</scope>
    <source>
        <strain evidence="1 2">DFI.9.73</strain>
    </source>
</reference>
<proteinExistence type="predicted"/>
<evidence type="ECO:0000313" key="2">
    <source>
        <dbReference type="Proteomes" id="UP001524473"/>
    </source>
</evidence>
<comment type="caution">
    <text evidence="1">The sequence shown here is derived from an EMBL/GenBank/DDBJ whole genome shotgun (WGS) entry which is preliminary data.</text>
</comment>
<accession>A0ABT1RVC0</accession>
<sequence>MGLGMALAQNLNAMNRFASLPEEKRREIIAHTHEIQSKKEMRAYVDSLFS</sequence>
<keyword evidence="2" id="KW-1185">Reference proteome</keyword>
<dbReference type="EMBL" id="JANFZH010000002">
    <property type="protein sequence ID" value="MCQ4838580.1"/>
    <property type="molecule type" value="Genomic_DNA"/>
</dbReference>